<accession>H2BQZ9</accession>
<dbReference type="Proteomes" id="UP000003844">
    <property type="component" value="Unassembled WGS sequence"/>
</dbReference>
<dbReference type="AlphaFoldDB" id="H2BQZ9"/>
<dbReference type="HOGENOM" id="CLU_857251_0_0_10"/>
<evidence type="ECO:0000313" key="2">
    <source>
        <dbReference type="Proteomes" id="UP000003844"/>
    </source>
</evidence>
<dbReference type="eggNOG" id="COG2017">
    <property type="taxonomic scope" value="Bacteria"/>
</dbReference>
<evidence type="ECO:0008006" key="3">
    <source>
        <dbReference type="Google" id="ProtNLM"/>
    </source>
</evidence>
<dbReference type="RefSeq" id="WP_006987210.1">
    <property type="nucleotide sequence ID" value="NZ_JH594605.1"/>
</dbReference>
<dbReference type="STRING" id="865937.Gilli_0160"/>
<name>H2BQZ9_GILLR</name>
<dbReference type="PROSITE" id="PS51257">
    <property type="entry name" value="PROKAR_LIPOPROTEIN"/>
    <property type="match status" value="1"/>
</dbReference>
<sequence>MIRMQYRILLLGFLILSLGCEKKTDEKLLLPERNLSQNFKNYWFSGEAEITSYKLDQTRYGESRPGTAVLIFVTEDFLPESQVKANSQNKSNIPVLKLNATKNFITGIYPYSIMQSTFFPLEGNSHALKITTSIQEWCGQVYMQLNNRSDFEIKSHSYFEGEADHELNLDKTYLENEIWTLLRIDPEQLPTGSIQMVPSFEYIRLDHTEIKAYQATAEFYQDKELSVYKITYPELNRNLKIYYHNSFPFRIEKWEETTERDGKKDVTTATKMVEIKSAYWNKNSNNHLHLRDTLNLN</sequence>
<evidence type="ECO:0000313" key="1">
    <source>
        <dbReference type="EMBL" id="EHQ04318.1"/>
    </source>
</evidence>
<dbReference type="EMBL" id="JH594605">
    <property type="protein sequence ID" value="EHQ04318.1"/>
    <property type="molecule type" value="Genomic_DNA"/>
</dbReference>
<proteinExistence type="predicted"/>
<protein>
    <recommendedName>
        <fullName evidence="3">Septum formation inhibitor Maf</fullName>
    </recommendedName>
</protein>
<keyword evidence="2" id="KW-1185">Reference proteome</keyword>
<organism evidence="1 2">
    <name type="scientific">Gillisia limnaea (strain DSM 15749 / LMG 21470 / R-8282)</name>
    <dbReference type="NCBI Taxonomy" id="865937"/>
    <lineage>
        <taxon>Bacteria</taxon>
        <taxon>Pseudomonadati</taxon>
        <taxon>Bacteroidota</taxon>
        <taxon>Flavobacteriia</taxon>
        <taxon>Flavobacteriales</taxon>
        <taxon>Flavobacteriaceae</taxon>
        <taxon>Gillisia</taxon>
    </lineage>
</organism>
<gene>
    <name evidence="1" type="ORF">Gilli_0160</name>
</gene>
<reference evidence="2" key="1">
    <citation type="journal article" date="2012" name="Stand. Genomic Sci.">
        <title>Genome sequence of the Antarctic rhodopsins-containing flavobacterium Gillisia limnaea type strain (R-8282(T)).</title>
        <authorList>
            <person name="Riedel T."/>
            <person name="Held B."/>
            <person name="Nolan M."/>
            <person name="Lucas S."/>
            <person name="Lapidus A."/>
            <person name="Tice H."/>
            <person name="Del Rio T.G."/>
            <person name="Cheng J.F."/>
            <person name="Han C."/>
            <person name="Tapia R."/>
            <person name="Goodwin L.A."/>
            <person name="Pitluck S."/>
            <person name="Liolios K."/>
            <person name="Mavromatis K."/>
            <person name="Pagani I."/>
            <person name="Ivanova N."/>
            <person name="Mikhailova N."/>
            <person name="Pati A."/>
            <person name="Chen A."/>
            <person name="Palaniappan K."/>
            <person name="Land M."/>
            <person name="Rohde M."/>
            <person name="Tindall B.J."/>
            <person name="Detter J.C."/>
            <person name="Goker M."/>
            <person name="Bristow J."/>
            <person name="Eisen J.A."/>
            <person name="Markowitz V."/>
            <person name="Hugenholtz P."/>
            <person name="Kyrpides N.C."/>
            <person name="Klenk H.P."/>
            <person name="Woyke T."/>
        </authorList>
    </citation>
    <scope>NUCLEOTIDE SEQUENCE [LARGE SCALE GENOMIC DNA]</scope>
    <source>
        <strain evidence="2">DSM 15749 / LMG 21470 / R-8282</strain>
    </source>
</reference>